<keyword evidence="1" id="KW-0812">Transmembrane</keyword>
<accession>A9A0Q9</accession>
<evidence type="ECO:0000313" key="3">
    <source>
        <dbReference type="Proteomes" id="UP000008561"/>
    </source>
</evidence>
<gene>
    <name evidence="2" type="ordered locus">Dole_1730</name>
</gene>
<dbReference type="AlphaFoldDB" id="A9A0Q9"/>
<dbReference type="STRING" id="96561.Dole_1730"/>
<dbReference type="HOGENOM" id="CLU_2584032_0_0_7"/>
<feature type="transmembrane region" description="Helical" evidence="1">
    <location>
        <begin position="62"/>
        <end position="79"/>
    </location>
</feature>
<dbReference type="KEGG" id="dol:Dole_1730"/>
<proteinExistence type="predicted"/>
<evidence type="ECO:0000256" key="1">
    <source>
        <dbReference type="SAM" id="Phobius"/>
    </source>
</evidence>
<name>A9A0Q9_DESOH</name>
<keyword evidence="3" id="KW-1185">Reference proteome</keyword>
<keyword evidence="1" id="KW-1133">Transmembrane helix</keyword>
<dbReference type="EMBL" id="CP000859">
    <property type="protein sequence ID" value="ABW67534.1"/>
    <property type="molecule type" value="Genomic_DNA"/>
</dbReference>
<protein>
    <submittedName>
        <fullName evidence="2">Uncharacterized protein</fullName>
    </submittedName>
</protein>
<sequence length="80" mass="8925">MQPSKIIEKKGGLVNNPLFIGTYGRLPVLKNAVLVLAGFLFAPQRRKEPRGLCFALRQRDHFFSRNALVVLCVLCVSAVK</sequence>
<evidence type="ECO:0000313" key="2">
    <source>
        <dbReference type="EMBL" id="ABW67534.1"/>
    </source>
</evidence>
<keyword evidence="1" id="KW-0472">Membrane</keyword>
<dbReference type="Proteomes" id="UP000008561">
    <property type="component" value="Chromosome"/>
</dbReference>
<feature type="transmembrane region" description="Helical" evidence="1">
    <location>
        <begin position="20"/>
        <end position="42"/>
    </location>
</feature>
<reference evidence="2 3" key="1">
    <citation type="submission" date="2007-10" db="EMBL/GenBank/DDBJ databases">
        <title>Complete sequence of Desulfococcus oleovorans Hxd3.</title>
        <authorList>
            <consortium name="US DOE Joint Genome Institute"/>
            <person name="Copeland A."/>
            <person name="Lucas S."/>
            <person name="Lapidus A."/>
            <person name="Barry K."/>
            <person name="Glavina del Rio T."/>
            <person name="Dalin E."/>
            <person name="Tice H."/>
            <person name="Pitluck S."/>
            <person name="Kiss H."/>
            <person name="Brettin T."/>
            <person name="Bruce D."/>
            <person name="Detter J.C."/>
            <person name="Han C."/>
            <person name="Schmutz J."/>
            <person name="Larimer F."/>
            <person name="Land M."/>
            <person name="Hauser L."/>
            <person name="Kyrpides N."/>
            <person name="Kim E."/>
            <person name="Wawrik B."/>
            <person name="Richardson P."/>
        </authorList>
    </citation>
    <scope>NUCLEOTIDE SEQUENCE [LARGE SCALE GENOMIC DNA]</scope>
    <source>
        <strain evidence="3">DSM 6200 / JCM 39069 / Hxd3</strain>
    </source>
</reference>
<organism evidence="2 3">
    <name type="scientific">Desulfosudis oleivorans (strain DSM 6200 / JCM 39069 / Hxd3)</name>
    <name type="common">Desulfococcus oleovorans</name>
    <dbReference type="NCBI Taxonomy" id="96561"/>
    <lineage>
        <taxon>Bacteria</taxon>
        <taxon>Pseudomonadati</taxon>
        <taxon>Thermodesulfobacteriota</taxon>
        <taxon>Desulfobacteria</taxon>
        <taxon>Desulfobacterales</taxon>
        <taxon>Desulfosudaceae</taxon>
        <taxon>Desulfosudis</taxon>
    </lineage>
</organism>